<protein>
    <submittedName>
        <fullName evidence="1">Methionine biosynthesis protein MetW</fullName>
    </submittedName>
</protein>
<dbReference type="NCBIfam" id="TIGR02081">
    <property type="entry name" value="metW"/>
    <property type="match status" value="1"/>
</dbReference>
<dbReference type="EMBL" id="FOMJ01000005">
    <property type="protein sequence ID" value="SFD46686.1"/>
    <property type="molecule type" value="Genomic_DNA"/>
</dbReference>
<dbReference type="STRING" id="1123397.SAMN05660831_01714"/>
<organism evidence="1 2">
    <name type="scientific">Thiohalospira halophila DSM 15071</name>
    <dbReference type="NCBI Taxonomy" id="1123397"/>
    <lineage>
        <taxon>Bacteria</taxon>
        <taxon>Pseudomonadati</taxon>
        <taxon>Pseudomonadota</taxon>
        <taxon>Gammaproteobacteria</taxon>
        <taxon>Thiohalospirales</taxon>
        <taxon>Thiohalospiraceae</taxon>
        <taxon>Thiohalospira</taxon>
    </lineage>
</organism>
<name>A0A1I1SJR8_9GAMM</name>
<dbReference type="InterPro" id="IPR029063">
    <property type="entry name" value="SAM-dependent_MTases_sf"/>
</dbReference>
<reference evidence="1 2" key="1">
    <citation type="submission" date="2016-10" db="EMBL/GenBank/DDBJ databases">
        <authorList>
            <person name="de Groot N.N."/>
        </authorList>
    </citation>
    <scope>NUCLEOTIDE SEQUENCE [LARGE SCALE GENOMIC DNA]</scope>
    <source>
        <strain evidence="1 2">HL3</strain>
    </source>
</reference>
<dbReference type="RefSeq" id="WP_093428354.1">
    <property type="nucleotide sequence ID" value="NZ_FOMJ01000005.1"/>
</dbReference>
<dbReference type="Pfam" id="PF07021">
    <property type="entry name" value="MetW"/>
    <property type="match status" value="1"/>
</dbReference>
<gene>
    <name evidence="1" type="ORF">SAMN05660831_01714</name>
</gene>
<keyword evidence="2" id="KW-1185">Reference proteome</keyword>
<dbReference type="SUPFAM" id="SSF53335">
    <property type="entry name" value="S-adenosyl-L-methionine-dependent methyltransferases"/>
    <property type="match status" value="1"/>
</dbReference>
<accession>A0A1I1SJR8</accession>
<dbReference type="OrthoDB" id="9792690at2"/>
<dbReference type="CDD" id="cd02440">
    <property type="entry name" value="AdoMet_MTases"/>
    <property type="match status" value="1"/>
</dbReference>
<sequence>MTSAIDRRPDLAIISRWIREGARVLDLGCGDGTLLDHLRSSKGAGGYGIEIDDANVIACIRQGLSVIQSDLDAGLNDFDAGSFDYVILSQTLQAVRYPDRLLEEMMRVGQEGIVTFPNMGYWRYRLRLALTGRMPVSSAAAAPGEWYNTPNIHLCTLADFEALCEDMGIEILEMTAVNSAHRSNPFMRTWPNTLGEIALYRFRRR</sequence>
<dbReference type="InterPro" id="IPR010743">
    <property type="entry name" value="Methionine_synth_MetW"/>
</dbReference>
<evidence type="ECO:0000313" key="2">
    <source>
        <dbReference type="Proteomes" id="UP000198611"/>
    </source>
</evidence>
<dbReference type="Gene3D" id="3.40.50.150">
    <property type="entry name" value="Vaccinia Virus protein VP39"/>
    <property type="match status" value="1"/>
</dbReference>
<dbReference type="Proteomes" id="UP000198611">
    <property type="component" value="Unassembled WGS sequence"/>
</dbReference>
<evidence type="ECO:0000313" key="1">
    <source>
        <dbReference type="EMBL" id="SFD46686.1"/>
    </source>
</evidence>
<proteinExistence type="predicted"/>
<dbReference type="AlphaFoldDB" id="A0A1I1SJR8"/>